<evidence type="ECO:0000259" key="22">
    <source>
        <dbReference type="PROSITE" id="PS50972"/>
    </source>
</evidence>
<dbReference type="Pfam" id="PF00809">
    <property type="entry name" value="Pterin_bind"/>
    <property type="match status" value="1"/>
</dbReference>
<evidence type="ECO:0000256" key="13">
    <source>
        <dbReference type="ARBA" id="ARBA00022691"/>
    </source>
</evidence>
<keyword evidence="26" id="KW-1185">Reference proteome</keyword>
<dbReference type="Pfam" id="PF02607">
    <property type="entry name" value="B12-binding_2"/>
    <property type="match status" value="1"/>
</dbReference>
<evidence type="ECO:0000256" key="6">
    <source>
        <dbReference type="ARBA" id="ARBA00010854"/>
    </source>
</evidence>
<keyword evidence="11" id="KW-0846">Cobalamin</keyword>
<dbReference type="Gene3D" id="3.20.20.330">
    <property type="entry name" value="Homocysteine-binding-like domain"/>
    <property type="match status" value="1"/>
</dbReference>
<dbReference type="Gene3D" id="3.40.50.280">
    <property type="entry name" value="Cobalamin-binding domain"/>
    <property type="match status" value="1"/>
</dbReference>
<dbReference type="SUPFAM" id="SSF52242">
    <property type="entry name" value="Cobalamin (vitamin B12)-binding domain"/>
    <property type="match status" value="1"/>
</dbReference>
<dbReference type="GO" id="GO:0032259">
    <property type="term" value="P:methylation"/>
    <property type="evidence" value="ECO:0007669"/>
    <property type="project" value="UniProtKB-KW"/>
</dbReference>
<comment type="similarity">
    <text evidence="6">Belongs to the methylamine corrinoid protein family.</text>
</comment>
<keyword evidence="15 20" id="KW-0862">Zinc</keyword>
<comment type="cofactor">
    <cofactor evidence="3">
        <name>methylcob(III)alamin</name>
        <dbReference type="ChEBI" id="CHEBI:28115"/>
    </cofactor>
</comment>
<keyword evidence="14 20" id="KW-0479">Metal-binding</keyword>
<dbReference type="PROSITE" id="PS50972">
    <property type="entry name" value="PTERIN_BINDING"/>
    <property type="match status" value="1"/>
</dbReference>
<keyword evidence="16" id="KW-0486">Methionine biosynthesis</keyword>
<keyword evidence="17" id="KW-0170">Cobalt</keyword>
<evidence type="ECO:0000313" key="26">
    <source>
        <dbReference type="Proteomes" id="UP000199266"/>
    </source>
</evidence>
<dbReference type="PROSITE" id="PS51337">
    <property type="entry name" value="B12_BINDING_NTER"/>
    <property type="match status" value="1"/>
</dbReference>
<dbReference type="InterPro" id="IPR036594">
    <property type="entry name" value="Meth_synthase_dom"/>
</dbReference>
<evidence type="ECO:0000256" key="9">
    <source>
        <dbReference type="ARBA" id="ARBA00022603"/>
    </source>
</evidence>
<reference evidence="26" key="1">
    <citation type="submission" date="2016-10" db="EMBL/GenBank/DDBJ databases">
        <authorList>
            <person name="Varghese N."/>
            <person name="Submissions S."/>
        </authorList>
    </citation>
    <scope>NUCLEOTIDE SEQUENCE [LARGE SCALE GENOMIC DNA]</scope>
    <source>
        <strain evidence="26">DSM 13490</strain>
    </source>
</reference>
<feature type="binding site" evidence="20">
    <location>
        <position position="242"/>
    </location>
    <ligand>
        <name>Zn(2+)</name>
        <dbReference type="ChEBI" id="CHEBI:29105"/>
    </ligand>
</feature>
<dbReference type="Proteomes" id="UP000199266">
    <property type="component" value="Unassembled WGS sequence"/>
</dbReference>
<comment type="pathway">
    <text evidence="4">Amino-acid biosynthesis; L-methionine biosynthesis via de novo pathway; L-methionine from L-homocysteine (MetH route): step 1/1.</text>
</comment>
<evidence type="ECO:0000256" key="10">
    <source>
        <dbReference type="ARBA" id="ARBA00022605"/>
    </source>
</evidence>
<dbReference type="Pfam" id="PF02310">
    <property type="entry name" value="B12-binding"/>
    <property type="match status" value="1"/>
</dbReference>
<evidence type="ECO:0000256" key="14">
    <source>
        <dbReference type="ARBA" id="ARBA00022723"/>
    </source>
</evidence>
<dbReference type="InterPro" id="IPR003726">
    <property type="entry name" value="HCY_dom"/>
</dbReference>
<keyword evidence="10" id="KW-0028">Amino-acid biosynthesis</keyword>
<feature type="domain" description="Hcy-binding" evidence="21">
    <location>
        <begin position="35"/>
        <end position="316"/>
    </location>
</feature>
<dbReference type="PROSITE" id="PS51332">
    <property type="entry name" value="B12_BINDING"/>
    <property type="match status" value="1"/>
</dbReference>
<feature type="binding site" evidence="20">
    <location>
        <position position="302"/>
    </location>
    <ligand>
        <name>Zn(2+)</name>
        <dbReference type="ChEBI" id="CHEBI:29105"/>
    </ligand>
</feature>
<name>A0A1H3H4N0_9BACT</name>
<dbReference type="Gene3D" id="3.20.20.20">
    <property type="entry name" value="Dihydropteroate synthase-like"/>
    <property type="match status" value="1"/>
</dbReference>
<evidence type="ECO:0000256" key="3">
    <source>
        <dbReference type="ARBA" id="ARBA00001956"/>
    </source>
</evidence>
<dbReference type="SUPFAM" id="SSF82282">
    <property type="entry name" value="Homocysteine S-methyltransferase"/>
    <property type="match status" value="1"/>
</dbReference>
<evidence type="ECO:0000256" key="15">
    <source>
        <dbReference type="ARBA" id="ARBA00022833"/>
    </source>
</evidence>
<dbReference type="GO" id="GO:0046653">
    <property type="term" value="P:tetrahydrofolate metabolic process"/>
    <property type="evidence" value="ECO:0007669"/>
    <property type="project" value="TreeGrafter"/>
</dbReference>
<accession>A0A1H3H4N0</accession>
<dbReference type="InterPro" id="IPR050554">
    <property type="entry name" value="Met_Synthase/Corrinoid"/>
</dbReference>
<evidence type="ECO:0000256" key="1">
    <source>
        <dbReference type="ARBA" id="ARBA00001700"/>
    </source>
</evidence>
<dbReference type="PANTHER" id="PTHR45833">
    <property type="entry name" value="METHIONINE SYNTHASE"/>
    <property type="match status" value="1"/>
</dbReference>
<dbReference type="PANTHER" id="PTHR45833:SF1">
    <property type="entry name" value="METHIONINE SYNTHASE"/>
    <property type="match status" value="1"/>
</dbReference>
<dbReference type="FunFam" id="3.40.50.280:FF:000003">
    <property type="entry name" value="Dimethylamine methyltransferase corrinoid protein"/>
    <property type="match status" value="1"/>
</dbReference>
<dbReference type="Pfam" id="PF02574">
    <property type="entry name" value="S-methyl_trans"/>
    <property type="match status" value="1"/>
</dbReference>
<evidence type="ECO:0000256" key="4">
    <source>
        <dbReference type="ARBA" id="ARBA00005178"/>
    </source>
</evidence>
<evidence type="ECO:0000256" key="18">
    <source>
        <dbReference type="ARBA" id="ARBA00025552"/>
    </source>
</evidence>
<dbReference type="PROSITE" id="PS50970">
    <property type="entry name" value="HCY"/>
    <property type="match status" value="1"/>
</dbReference>
<keyword evidence="12 20" id="KW-0808">Transferase</keyword>
<evidence type="ECO:0000313" key="25">
    <source>
        <dbReference type="EMBL" id="SDY10421.1"/>
    </source>
</evidence>
<dbReference type="UniPathway" id="UPA00051">
    <property type="reaction ID" value="UER00081"/>
</dbReference>
<keyword evidence="13" id="KW-0949">S-adenosyl-L-methionine</keyword>
<evidence type="ECO:0000256" key="12">
    <source>
        <dbReference type="ARBA" id="ARBA00022679"/>
    </source>
</evidence>
<keyword evidence="9 20" id="KW-0489">Methyltransferase</keyword>
<comment type="catalytic activity">
    <reaction evidence="1">
        <text>(6S)-5-methyl-5,6,7,8-tetrahydrofolate + L-homocysteine = (6S)-5,6,7,8-tetrahydrofolate + L-methionine</text>
        <dbReference type="Rhea" id="RHEA:11172"/>
        <dbReference type="ChEBI" id="CHEBI:18608"/>
        <dbReference type="ChEBI" id="CHEBI:57453"/>
        <dbReference type="ChEBI" id="CHEBI:57844"/>
        <dbReference type="ChEBI" id="CHEBI:58199"/>
        <dbReference type="EC" id="2.1.1.13"/>
    </reaction>
</comment>
<dbReference type="GO" id="GO:0046872">
    <property type="term" value="F:metal ion binding"/>
    <property type="evidence" value="ECO:0007669"/>
    <property type="project" value="UniProtKB-KW"/>
</dbReference>
<feature type="domain" description="B12-binding N-terminal" evidence="24">
    <location>
        <begin position="616"/>
        <end position="710"/>
    </location>
</feature>
<feature type="domain" description="B12-binding" evidence="23">
    <location>
        <begin position="712"/>
        <end position="833"/>
    </location>
</feature>
<dbReference type="SUPFAM" id="SSF51717">
    <property type="entry name" value="Dihydropteroate synthetase-like"/>
    <property type="match status" value="1"/>
</dbReference>
<feature type="domain" description="Pterin-binding" evidence="22">
    <location>
        <begin position="347"/>
        <end position="590"/>
    </location>
</feature>
<organism evidence="25 26">
    <name type="scientific">Acetomicrobium thermoterrenum DSM 13490</name>
    <dbReference type="NCBI Taxonomy" id="1120987"/>
    <lineage>
        <taxon>Bacteria</taxon>
        <taxon>Thermotogati</taxon>
        <taxon>Synergistota</taxon>
        <taxon>Synergistia</taxon>
        <taxon>Synergistales</taxon>
        <taxon>Acetomicrobiaceae</taxon>
        <taxon>Acetomicrobium</taxon>
    </lineage>
</organism>
<proteinExistence type="inferred from homology"/>
<sequence length="833" mass="89782">MKFSLPLSRIHLIIVYIFVTIYHSRERCDFDLPLKFVDLITSLDRVLVLDGGMGTMLSEKGWRPPMLPEEMNLIAPDVVLDIHKEYLRSGASVVETNSFGASPIKLSYRGMGEKARRINEEAARIARRAAEGWDAYVAGSMGPLGELIRPLGNLSFEEAYEAYKEQAIGLRDGGVDFFLIETQMDIKEAKAAVLAIKDVAAHIPFVVSFTFERNGRTITGSPPEVVAHWARMIGACAVGVNCGFGPDLAREIVKKLYLNAGIPIFAYPNAGTPGKEDFDPREFAEEGRELIRAGASVVGGCCGTTPEHIAHLKGVASQEKPLRPRKVEKAALASRSRLVFAGAGEPIVVVGERINVSRKSPIRDEVAQYKWDALSEEARRQSSSGSQVIDVNISLPGIDRKRAIREAVEAVESACTLPISIDADEADVLEEGLIHVAGIPLINSVTAEREKLIKGIELAKRYGACLVVLAIDEDGISETVEGRIKAVEKVCALADEMSFSKSRLFVDPLTMSVAADGRAGVVTLEALRAFKKLDLFTIMGVSNVSHGLPNRPLLNNAFLTMAAGAGLDSVIANPLDESFASLMMACNLLVGRDKGASGYITWARSLKSEEKDTSSPEKKEGASSPIEQMKGMIVQGDRGGVLAVARRFLSEGGEPLALINDVVLPALEEVGRLYECGDYFLPQLISSAEAAQGVCDLVEQAVLSRGGTLKDRGCILMATVAGDIHDIGKNIVSMVLKSHGYKVIDLGKDVALEKILEEARKGEAQIVGLSALMTTTMSEMERVTRKIKGENLSVKVIIGGAAVSQNYADHIGADGYAPDALSAVRLVEKLLGR</sequence>
<evidence type="ECO:0000256" key="7">
    <source>
        <dbReference type="ARBA" id="ARBA00012032"/>
    </source>
</evidence>
<feature type="binding site" evidence="20">
    <location>
        <position position="301"/>
    </location>
    <ligand>
        <name>Zn(2+)</name>
        <dbReference type="ChEBI" id="CHEBI:29105"/>
    </ligand>
</feature>
<dbReference type="SMART" id="SM01018">
    <property type="entry name" value="B12-binding_2"/>
    <property type="match status" value="1"/>
</dbReference>
<evidence type="ECO:0000259" key="21">
    <source>
        <dbReference type="PROSITE" id="PS50970"/>
    </source>
</evidence>
<dbReference type="EMBL" id="FNPD01000012">
    <property type="protein sequence ID" value="SDY10421.1"/>
    <property type="molecule type" value="Genomic_DNA"/>
</dbReference>
<dbReference type="InterPro" id="IPR036589">
    <property type="entry name" value="HCY_dom_sf"/>
</dbReference>
<evidence type="ECO:0000256" key="8">
    <source>
        <dbReference type="ARBA" id="ARBA00013998"/>
    </source>
</evidence>
<gene>
    <name evidence="25" type="ORF">SAMN03080603_01767</name>
</gene>
<evidence type="ECO:0000256" key="19">
    <source>
        <dbReference type="ARBA" id="ARBA00031040"/>
    </source>
</evidence>
<dbReference type="InterPro" id="IPR000489">
    <property type="entry name" value="Pterin-binding_dom"/>
</dbReference>
<dbReference type="InterPro" id="IPR003759">
    <property type="entry name" value="Cbl-bd_cap"/>
</dbReference>
<dbReference type="InterPro" id="IPR006158">
    <property type="entry name" value="Cobalamin-bd"/>
</dbReference>
<evidence type="ECO:0000256" key="16">
    <source>
        <dbReference type="ARBA" id="ARBA00023167"/>
    </source>
</evidence>
<evidence type="ECO:0000256" key="20">
    <source>
        <dbReference type="PROSITE-ProRule" id="PRU00333"/>
    </source>
</evidence>
<dbReference type="GO" id="GO:0008705">
    <property type="term" value="F:methionine synthase activity"/>
    <property type="evidence" value="ECO:0007669"/>
    <property type="project" value="UniProtKB-EC"/>
</dbReference>
<dbReference type="InterPro" id="IPR036724">
    <property type="entry name" value="Cobalamin-bd_sf"/>
</dbReference>
<dbReference type="GO" id="GO:0031419">
    <property type="term" value="F:cobalamin binding"/>
    <property type="evidence" value="ECO:0007669"/>
    <property type="project" value="UniProtKB-KW"/>
</dbReference>
<evidence type="ECO:0000256" key="2">
    <source>
        <dbReference type="ARBA" id="ARBA00001947"/>
    </source>
</evidence>
<evidence type="ECO:0000259" key="24">
    <source>
        <dbReference type="PROSITE" id="PS51337"/>
    </source>
</evidence>
<comment type="similarity">
    <text evidence="5">Belongs to the vitamin-B12 dependent methionine synthase family.</text>
</comment>
<dbReference type="Gene3D" id="1.10.1240.10">
    <property type="entry name" value="Methionine synthase domain"/>
    <property type="match status" value="1"/>
</dbReference>
<protein>
    <recommendedName>
        <fullName evidence="8">Methionine synthase</fullName>
        <ecNumber evidence="7">2.1.1.13</ecNumber>
    </recommendedName>
    <alternativeName>
        <fullName evidence="19">5-methyltetrahydrofolate--homocysteine methyltransferase</fullName>
    </alternativeName>
</protein>
<dbReference type="GO" id="GO:0005829">
    <property type="term" value="C:cytosol"/>
    <property type="evidence" value="ECO:0007669"/>
    <property type="project" value="TreeGrafter"/>
</dbReference>
<evidence type="ECO:0000256" key="11">
    <source>
        <dbReference type="ARBA" id="ARBA00022628"/>
    </source>
</evidence>
<evidence type="ECO:0000256" key="17">
    <source>
        <dbReference type="ARBA" id="ARBA00023285"/>
    </source>
</evidence>
<dbReference type="EC" id="2.1.1.13" evidence="7"/>
<comment type="cofactor">
    <cofactor evidence="2 20">
        <name>Zn(2+)</name>
        <dbReference type="ChEBI" id="CHEBI:29105"/>
    </cofactor>
</comment>
<dbReference type="GO" id="GO:0050667">
    <property type="term" value="P:homocysteine metabolic process"/>
    <property type="evidence" value="ECO:0007669"/>
    <property type="project" value="TreeGrafter"/>
</dbReference>
<comment type="function">
    <text evidence="18">Catalyzes the transfer of a methyl group from methyl-cobalamin to homocysteine, yielding enzyme-bound cob(I)alamin and methionine. Subsequently, remethylates the cofactor using methyltetrahydrofolate.</text>
</comment>
<dbReference type="SUPFAM" id="SSF47644">
    <property type="entry name" value="Methionine synthase domain"/>
    <property type="match status" value="1"/>
</dbReference>
<evidence type="ECO:0000256" key="5">
    <source>
        <dbReference type="ARBA" id="ARBA00010398"/>
    </source>
</evidence>
<dbReference type="InterPro" id="IPR011005">
    <property type="entry name" value="Dihydropteroate_synth-like_sf"/>
</dbReference>
<evidence type="ECO:0000259" key="23">
    <source>
        <dbReference type="PROSITE" id="PS51332"/>
    </source>
</evidence>
<dbReference type="AlphaFoldDB" id="A0A1H3H4N0"/>